<dbReference type="AlphaFoldDB" id="A0A9N9BGB5"/>
<name>A0A9N9BGB5_9GLOM</name>
<protein>
    <submittedName>
        <fullName evidence="1">252_t:CDS:1</fullName>
    </submittedName>
</protein>
<dbReference type="Proteomes" id="UP000789706">
    <property type="component" value="Unassembled WGS sequence"/>
</dbReference>
<gene>
    <name evidence="1" type="ORF">DEBURN_LOCUS7772</name>
</gene>
<sequence length="87" mass="9732">MATLLVDMSIFLTNCSEENRRSLNVPWSNNFRRTNRSTRDATSRTLTRRSYTTLAQIGSTVKAALDANSIPNINTNQQISPNQSSPD</sequence>
<organism evidence="1 2">
    <name type="scientific">Diversispora eburnea</name>
    <dbReference type="NCBI Taxonomy" id="1213867"/>
    <lineage>
        <taxon>Eukaryota</taxon>
        <taxon>Fungi</taxon>
        <taxon>Fungi incertae sedis</taxon>
        <taxon>Mucoromycota</taxon>
        <taxon>Glomeromycotina</taxon>
        <taxon>Glomeromycetes</taxon>
        <taxon>Diversisporales</taxon>
        <taxon>Diversisporaceae</taxon>
        <taxon>Diversispora</taxon>
    </lineage>
</organism>
<reference evidence="1" key="1">
    <citation type="submission" date="2021-06" db="EMBL/GenBank/DDBJ databases">
        <authorList>
            <person name="Kallberg Y."/>
            <person name="Tangrot J."/>
            <person name="Rosling A."/>
        </authorList>
    </citation>
    <scope>NUCLEOTIDE SEQUENCE</scope>
    <source>
        <strain evidence="1">AZ414A</strain>
    </source>
</reference>
<accession>A0A9N9BGB5</accession>
<dbReference type="EMBL" id="CAJVPK010001005">
    <property type="protein sequence ID" value="CAG8564812.1"/>
    <property type="molecule type" value="Genomic_DNA"/>
</dbReference>
<comment type="caution">
    <text evidence="1">The sequence shown here is derived from an EMBL/GenBank/DDBJ whole genome shotgun (WGS) entry which is preliminary data.</text>
</comment>
<keyword evidence="2" id="KW-1185">Reference proteome</keyword>
<proteinExistence type="predicted"/>
<evidence type="ECO:0000313" key="2">
    <source>
        <dbReference type="Proteomes" id="UP000789706"/>
    </source>
</evidence>
<evidence type="ECO:0000313" key="1">
    <source>
        <dbReference type="EMBL" id="CAG8564812.1"/>
    </source>
</evidence>